<reference evidence="1 2" key="1">
    <citation type="submission" date="2018-06" db="EMBL/GenBank/DDBJ databases">
        <title>A transcriptomic atlas of mushroom development highlights an independent origin of complex multicellularity.</title>
        <authorList>
            <consortium name="DOE Joint Genome Institute"/>
            <person name="Krizsan K."/>
            <person name="Almasi E."/>
            <person name="Merenyi Z."/>
            <person name="Sahu N."/>
            <person name="Viragh M."/>
            <person name="Koszo T."/>
            <person name="Mondo S."/>
            <person name="Kiss B."/>
            <person name="Balint B."/>
            <person name="Kues U."/>
            <person name="Barry K."/>
            <person name="Hegedus J.C."/>
            <person name="Henrissat B."/>
            <person name="Johnson J."/>
            <person name="Lipzen A."/>
            <person name="Ohm R."/>
            <person name="Nagy I."/>
            <person name="Pangilinan J."/>
            <person name="Yan J."/>
            <person name="Xiong Y."/>
            <person name="Grigoriev I.V."/>
            <person name="Hibbett D.S."/>
            <person name="Nagy L.G."/>
        </authorList>
    </citation>
    <scope>NUCLEOTIDE SEQUENCE [LARGE SCALE GENOMIC DNA]</scope>
    <source>
        <strain evidence="1 2">SZMC22713</strain>
    </source>
</reference>
<protein>
    <submittedName>
        <fullName evidence="1">Uncharacterized protein</fullName>
    </submittedName>
</protein>
<gene>
    <name evidence="1" type="ORF">BD410DRAFT_845877</name>
</gene>
<dbReference type="Proteomes" id="UP000294933">
    <property type="component" value="Unassembled WGS sequence"/>
</dbReference>
<dbReference type="VEuPathDB" id="FungiDB:BD410DRAFT_845877"/>
<dbReference type="AlphaFoldDB" id="A0A4Y7PGN7"/>
<proteinExistence type="predicted"/>
<accession>A0A4Y7PGN7</accession>
<evidence type="ECO:0000313" key="2">
    <source>
        <dbReference type="Proteomes" id="UP000294933"/>
    </source>
</evidence>
<organism evidence="1 2">
    <name type="scientific">Rickenella mellea</name>
    <dbReference type="NCBI Taxonomy" id="50990"/>
    <lineage>
        <taxon>Eukaryota</taxon>
        <taxon>Fungi</taxon>
        <taxon>Dikarya</taxon>
        <taxon>Basidiomycota</taxon>
        <taxon>Agaricomycotina</taxon>
        <taxon>Agaricomycetes</taxon>
        <taxon>Hymenochaetales</taxon>
        <taxon>Rickenellaceae</taxon>
        <taxon>Rickenella</taxon>
    </lineage>
</organism>
<name>A0A4Y7PGN7_9AGAM</name>
<dbReference type="EMBL" id="ML170321">
    <property type="protein sequence ID" value="TDL14624.1"/>
    <property type="molecule type" value="Genomic_DNA"/>
</dbReference>
<sequence length="107" mass="12113">MPIKFNPTNIYSNAKNHVLRADCLAAARSSIRCLLKAGVSRHNLCRAEIVGGLHRSPLKGSKPSALMLNEKHLTVRYHSKNCLTYSAHLPYANKQFDLSRMVHWEED</sequence>
<evidence type="ECO:0000313" key="1">
    <source>
        <dbReference type="EMBL" id="TDL14624.1"/>
    </source>
</evidence>
<keyword evidence="2" id="KW-1185">Reference proteome</keyword>